<comment type="subcellular location">
    <subcellularLocation>
        <location evidence="4 14">Cytoplasm</location>
    </subcellularLocation>
</comment>
<keyword evidence="8 14" id="KW-0963">Cytoplasm</keyword>
<keyword evidence="10 14" id="KW-0479">Metal-binding</keyword>
<evidence type="ECO:0000256" key="17">
    <source>
        <dbReference type="SAM" id="MobiDB-lite"/>
    </source>
</evidence>
<dbReference type="InterPro" id="IPR036397">
    <property type="entry name" value="RNaseH_sf"/>
</dbReference>
<comment type="catalytic activity">
    <reaction evidence="1 14 15 16">
        <text>Endonucleolytic cleavage to 5'-phosphomonoester.</text>
        <dbReference type="EC" id="3.1.26.4"/>
    </reaction>
</comment>
<keyword evidence="18" id="KW-1133">Transmembrane helix</keyword>
<evidence type="ECO:0000256" key="8">
    <source>
        <dbReference type="ARBA" id="ARBA00022490"/>
    </source>
</evidence>
<dbReference type="PANTHER" id="PTHR10954">
    <property type="entry name" value="RIBONUCLEASE H2 SUBUNIT A"/>
    <property type="match status" value="1"/>
</dbReference>
<feature type="region of interest" description="Disordered" evidence="17">
    <location>
        <begin position="1"/>
        <end position="37"/>
    </location>
</feature>
<reference evidence="20 21" key="2">
    <citation type="submission" date="2018-03" db="EMBL/GenBank/DDBJ databases">
        <title>The ancient ancestry and fast evolution of plastids.</title>
        <authorList>
            <person name="Moore K.R."/>
            <person name="Magnabosco C."/>
            <person name="Momper L."/>
            <person name="Gold D.A."/>
            <person name="Bosak T."/>
            <person name="Fournier G.P."/>
        </authorList>
    </citation>
    <scope>NUCLEOTIDE SEQUENCE [LARGE SCALE GENOMIC DNA]</scope>
    <source>
        <strain evidence="20 21">CCALA 015</strain>
    </source>
</reference>
<dbReference type="EC" id="3.1.26.4" evidence="6 14"/>
<evidence type="ECO:0000256" key="3">
    <source>
        <dbReference type="ARBA" id="ARBA00004065"/>
    </source>
</evidence>
<comment type="cofactor">
    <cofactor evidence="14 15">
        <name>Mn(2+)</name>
        <dbReference type="ChEBI" id="CHEBI:29035"/>
    </cofactor>
    <cofactor evidence="14 15">
        <name>Mg(2+)</name>
        <dbReference type="ChEBI" id="CHEBI:18420"/>
    </cofactor>
    <text evidence="14 15">Manganese or magnesium. Binds 1 divalent metal ion per monomer in the absence of substrate. May bind a second metal ion after substrate binding.</text>
</comment>
<evidence type="ECO:0000256" key="2">
    <source>
        <dbReference type="ARBA" id="ARBA00001946"/>
    </source>
</evidence>
<dbReference type="InterPro" id="IPR001352">
    <property type="entry name" value="RNase_HII/HIII"/>
</dbReference>
<evidence type="ECO:0000256" key="13">
    <source>
        <dbReference type="ARBA" id="ARBA00023211"/>
    </source>
</evidence>
<evidence type="ECO:0000259" key="19">
    <source>
        <dbReference type="PROSITE" id="PS51975"/>
    </source>
</evidence>
<comment type="caution">
    <text evidence="20">The sequence shown here is derived from an EMBL/GenBank/DDBJ whole genome shotgun (WGS) entry which is preliminary data.</text>
</comment>
<evidence type="ECO:0000256" key="15">
    <source>
        <dbReference type="PROSITE-ProRule" id="PRU01319"/>
    </source>
</evidence>
<organism evidence="20 21">
    <name type="scientific">Aphanothece cf. minutissima CCALA 015</name>
    <dbReference type="NCBI Taxonomy" id="2107695"/>
    <lineage>
        <taxon>Bacteria</taxon>
        <taxon>Bacillati</taxon>
        <taxon>Cyanobacteriota</taxon>
        <taxon>Cyanophyceae</taxon>
        <taxon>Oscillatoriophycideae</taxon>
        <taxon>Chroococcales</taxon>
        <taxon>Aphanothecaceae</taxon>
        <taxon>Aphanothece</taxon>
    </lineage>
</organism>
<proteinExistence type="inferred from homology"/>
<dbReference type="EMBL" id="PVWP01000007">
    <property type="protein sequence ID" value="PSB36885.1"/>
    <property type="molecule type" value="Genomic_DNA"/>
</dbReference>
<keyword evidence="11 14" id="KW-0255">Endonuclease</keyword>
<evidence type="ECO:0000256" key="4">
    <source>
        <dbReference type="ARBA" id="ARBA00004496"/>
    </source>
</evidence>
<evidence type="ECO:0000256" key="7">
    <source>
        <dbReference type="ARBA" id="ARBA00019179"/>
    </source>
</evidence>
<dbReference type="PANTHER" id="PTHR10954:SF18">
    <property type="entry name" value="RIBONUCLEASE HII"/>
    <property type="match status" value="1"/>
</dbReference>
<keyword evidence="18" id="KW-0812">Transmembrane</keyword>
<evidence type="ECO:0000256" key="16">
    <source>
        <dbReference type="RuleBase" id="RU003515"/>
    </source>
</evidence>
<dbReference type="CDD" id="cd07182">
    <property type="entry name" value="RNase_HII_bacteria_HII_like"/>
    <property type="match status" value="1"/>
</dbReference>
<name>A0ABX5F5S7_9CHRO</name>
<dbReference type="SUPFAM" id="SSF53098">
    <property type="entry name" value="Ribonuclease H-like"/>
    <property type="match status" value="1"/>
</dbReference>
<keyword evidence="18" id="KW-0472">Membrane</keyword>
<dbReference type="HAMAP" id="MF_00052_B">
    <property type="entry name" value="RNase_HII_B"/>
    <property type="match status" value="1"/>
</dbReference>
<feature type="compositionally biased region" description="Pro residues" evidence="17">
    <location>
        <begin position="9"/>
        <end position="26"/>
    </location>
</feature>
<dbReference type="NCBIfam" id="NF000595">
    <property type="entry name" value="PRK00015.1-3"/>
    <property type="match status" value="1"/>
</dbReference>
<evidence type="ECO:0000256" key="6">
    <source>
        <dbReference type="ARBA" id="ARBA00012180"/>
    </source>
</evidence>
<dbReference type="PROSITE" id="PS51975">
    <property type="entry name" value="RNASE_H_2"/>
    <property type="match status" value="1"/>
</dbReference>
<comment type="function">
    <text evidence="3 14 16">Endonuclease that specifically degrades the RNA of RNA-DNA hybrids.</text>
</comment>
<dbReference type="InterPro" id="IPR012337">
    <property type="entry name" value="RNaseH-like_sf"/>
</dbReference>
<feature type="binding site" evidence="14 15">
    <location>
        <position position="51"/>
    </location>
    <ligand>
        <name>a divalent metal cation</name>
        <dbReference type="ChEBI" id="CHEBI:60240"/>
    </ligand>
</feature>
<feature type="transmembrane region" description="Helical" evidence="18">
    <location>
        <begin position="61"/>
        <end position="82"/>
    </location>
</feature>
<evidence type="ECO:0000313" key="20">
    <source>
        <dbReference type="EMBL" id="PSB36885.1"/>
    </source>
</evidence>
<dbReference type="Pfam" id="PF01351">
    <property type="entry name" value="RNase_HII"/>
    <property type="match status" value="1"/>
</dbReference>
<feature type="domain" description="RNase H type-2" evidence="19">
    <location>
        <begin position="44"/>
        <end position="238"/>
    </location>
</feature>
<protein>
    <recommendedName>
        <fullName evidence="7 14">Ribonuclease HII</fullName>
        <shortName evidence="14">RNase HII</shortName>
        <ecNumber evidence="6 14">3.1.26.4</ecNumber>
    </recommendedName>
</protein>
<dbReference type="Proteomes" id="UP000238218">
    <property type="component" value="Unassembled WGS sequence"/>
</dbReference>
<evidence type="ECO:0000256" key="1">
    <source>
        <dbReference type="ARBA" id="ARBA00000077"/>
    </source>
</evidence>
<dbReference type="InterPro" id="IPR022898">
    <property type="entry name" value="RNase_HII"/>
</dbReference>
<dbReference type="Gene3D" id="3.30.420.10">
    <property type="entry name" value="Ribonuclease H-like superfamily/Ribonuclease H"/>
    <property type="match status" value="1"/>
</dbReference>
<keyword evidence="13 14" id="KW-0464">Manganese</keyword>
<evidence type="ECO:0000256" key="14">
    <source>
        <dbReference type="HAMAP-Rule" id="MF_00052"/>
    </source>
</evidence>
<evidence type="ECO:0000256" key="5">
    <source>
        <dbReference type="ARBA" id="ARBA00007383"/>
    </source>
</evidence>
<comment type="similarity">
    <text evidence="5 14 16">Belongs to the RNase HII family.</text>
</comment>
<feature type="binding site" evidence="14 15">
    <location>
        <position position="146"/>
    </location>
    <ligand>
        <name>a divalent metal cation</name>
        <dbReference type="ChEBI" id="CHEBI:60240"/>
    </ligand>
</feature>
<evidence type="ECO:0000256" key="18">
    <source>
        <dbReference type="SAM" id="Phobius"/>
    </source>
</evidence>
<evidence type="ECO:0000313" key="21">
    <source>
        <dbReference type="Proteomes" id="UP000238218"/>
    </source>
</evidence>
<accession>A0ABX5F5S7</accession>
<reference evidence="20 21" key="1">
    <citation type="submission" date="2018-02" db="EMBL/GenBank/DDBJ databases">
        <authorList>
            <person name="Moore K."/>
            <person name="Momper L."/>
        </authorList>
    </citation>
    <scope>NUCLEOTIDE SEQUENCE [LARGE SCALE GENOMIC DNA]</scope>
    <source>
        <strain evidence="20 21">CCALA 015</strain>
    </source>
</reference>
<evidence type="ECO:0000256" key="10">
    <source>
        <dbReference type="ARBA" id="ARBA00022723"/>
    </source>
</evidence>
<dbReference type="NCBIfam" id="NF010537">
    <property type="entry name" value="PRK13925.1"/>
    <property type="match status" value="1"/>
</dbReference>
<keyword evidence="21" id="KW-1185">Reference proteome</keyword>
<feature type="binding site" evidence="14 15">
    <location>
        <position position="50"/>
    </location>
    <ligand>
        <name>a divalent metal cation</name>
        <dbReference type="ChEBI" id="CHEBI:60240"/>
    </ligand>
</feature>
<dbReference type="RefSeq" id="WP_106221611.1">
    <property type="nucleotide sequence ID" value="NZ_PVWP01000007.1"/>
</dbReference>
<evidence type="ECO:0000256" key="9">
    <source>
        <dbReference type="ARBA" id="ARBA00022722"/>
    </source>
</evidence>
<comment type="cofactor">
    <cofactor evidence="2">
        <name>Mg(2+)</name>
        <dbReference type="ChEBI" id="CHEBI:18420"/>
    </cofactor>
</comment>
<evidence type="ECO:0000256" key="12">
    <source>
        <dbReference type="ARBA" id="ARBA00022801"/>
    </source>
</evidence>
<sequence length="246" mass="25700">MSPAVAAAAPPPLADRPGPDAFPRPGPEALGHPDASVWGGLDPADCAGVDEVGRGSLFGPVFAAAVVLPATALATLAAAGLNDSKKLSARRREALVPLLRHQALAWALGQASAGEIDRWGVRRATEWAMLRALQRLPRPPRLLLVDGVLPLRGWDGPQTTLVGGDGRCAAIAAASVLAKQERDALLRRLALRNPGYGLERHAGYGTRQHREAIQRLGPTPLHRRSFLRSIGTSAGNPPAAADSPGS</sequence>
<keyword evidence="9 14" id="KW-0540">Nuclease</keyword>
<dbReference type="InterPro" id="IPR024567">
    <property type="entry name" value="RNase_HII/HIII_dom"/>
</dbReference>
<keyword evidence="12 14" id="KW-0378">Hydrolase</keyword>
<evidence type="ECO:0000256" key="11">
    <source>
        <dbReference type="ARBA" id="ARBA00022759"/>
    </source>
</evidence>
<gene>
    <name evidence="14" type="primary">rnhB</name>
    <name evidence="20" type="ORF">C7B81_10675</name>
</gene>